<dbReference type="InterPro" id="IPR028037">
    <property type="entry name" value="Antitoxin_Rv0909/MT0933"/>
</dbReference>
<accession>A0A0G3GZC6</accession>
<gene>
    <name evidence="1" type="ORF">CMUST_07770</name>
</gene>
<keyword evidence="2" id="KW-1185">Reference proteome</keyword>
<protein>
    <submittedName>
        <fullName evidence="1">Antitoxin protein</fullName>
    </submittedName>
</protein>
<dbReference type="AlphaFoldDB" id="A0A0G3GZC6"/>
<sequence length="59" mass="6301">MSLMDKAKGILNTDKGEEISDHILDKASELAKGALGEDKSAKIDEVRDSIDKKIGTDGV</sequence>
<name>A0A0G3GZC6_9CORY</name>
<reference evidence="2" key="2">
    <citation type="submission" date="2015-05" db="EMBL/GenBank/DDBJ databases">
        <title>Complete genome sequence of Corynebacterium mustelae DSM 45274, isolated from various tissues of a male ferret with lethal sepsis.</title>
        <authorList>
            <person name="Ruckert C."/>
            <person name="Albersmeier A."/>
            <person name="Winkler A."/>
            <person name="Tauch A."/>
        </authorList>
    </citation>
    <scope>NUCLEOTIDE SEQUENCE [LARGE SCALE GENOMIC DNA]</scope>
    <source>
        <strain evidence="2">DSM 45274</strain>
    </source>
</reference>
<dbReference type="EMBL" id="CP011542">
    <property type="protein sequence ID" value="AKK05880.1"/>
    <property type="molecule type" value="Genomic_DNA"/>
</dbReference>
<dbReference type="OrthoDB" id="3267972at2"/>
<dbReference type="RefSeq" id="WP_047262011.1">
    <property type="nucleotide sequence ID" value="NZ_CP011542.1"/>
</dbReference>
<dbReference type="Proteomes" id="UP000035199">
    <property type="component" value="Chromosome"/>
</dbReference>
<organism evidence="1 2">
    <name type="scientific">Corynebacterium mustelae</name>
    <dbReference type="NCBI Taxonomy" id="571915"/>
    <lineage>
        <taxon>Bacteria</taxon>
        <taxon>Bacillati</taxon>
        <taxon>Actinomycetota</taxon>
        <taxon>Actinomycetes</taxon>
        <taxon>Mycobacteriales</taxon>
        <taxon>Corynebacteriaceae</taxon>
        <taxon>Corynebacterium</taxon>
    </lineage>
</organism>
<evidence type="ECO:0000313" key="1">
    <source>
        <dbReference type="EMBL" id="AKK05880.1"/>
    </source>
</evidence>
<dbReference type="STRING" id="571915.CMUST_07770"/>
<evidence type="ECO:0000313" key="2">
    <source>
        <dbReference type="Proteomes" id="UP000035199"/>
    </source>
</evidence>
<reference evidence="1 2" key="1">
    <citation type="journal article" date="2015" name="Genome Announc.">
        <title>Complete Genome Sequence of the Type Strain Corynebacterium mustelae DSM 45274, Isolated from Various Tissues of a Male Ferret with Lethal Sepsis.</title>
        <authorList>
            <person name="Ruckert C."/>
            <person name="Eimer J."/>
            <person name="Winkler A."/>
            <person name="Tauch A."/>
        </authorList>
    </citation>
    <scope>NUCLEOTIDE SEQUENCE [LARGE SCALE GENOMIC DNA]</scope>
    <source>
        <strain evidence="1 2">DSM 45274</strain>
    </source>
</reference>
<proteinExistence type="predicted"/>
<dbReference type="PATRIC" id="fig|571915.4.peg.1658"/>
<dbReference type="KEGG" id="cmv:CMUST_07770"/>
<dbReference type="Pfam" id="PF14013">
    <property type="entry name" value="MT0933_antitox"/>
    <property type="match status" value="1"/>
</dbReference>